<feature type="region of interest" description="Disordered" evidence="3">
    <location>
        <begin position="632"/>
        <end position="656"/>
    </location>
</feature>
<gene>
    <name evidence="7" type="ORF">L203_100214</name>
</gene>
<dbReference type="Gene3D" id="3.10.20.90">
    <property type="entry name" value="Phosphatidylinositol 3-kinase Catalytic Subunit, Chain A, domain 1"/>
    <property type="match status" value="1"/>
</dbReference>
<sequence length="1207" mass="132707">MPHSRPNSIGSISSLPPSDAYKPDDMAIQDLEREVSSTGSIRLAAKHLAQVAQAEKERGKKEKEIISRSRAQAHQYAMWAEDPEEADYLNIHGEENDDQQLDVKGEVLMSDEEMNHDAMGHMQEVVDGLWIGDLVAASDTKELEKHGITNILSLLRPALCFPDTYAIYPLEIDDSADTDLLSHLPSCVAWLKEILKLREKTLFGSNRDNGEHPERVSEIASIAQAVKPGGVLVHCQAGMSRSASVVAAFLMKEYELDPIEAVTMIRKKRPVIEPSATFWHQLGLFYNANGKVSLKDRSTRQYYMERTTTQFINGDGTAPSMDKMAKYPASPSVSNPPTPKGTANRKIRCKICRRLLAVREHMMDHILDQAPPPSCPRTPTSGSLHSPRASFSSGAGMGFTDTRFTDEIGRKAMRDRERRGSQISDVINPLTGMLGAVRSRRSSSGTAAPSPLPSQTLYERDSNTLSPLASSQSASTGMDVKLSKPVSPKVTLPRTKSEPLETAPETASSPTSSSVPAHGITEAQTLGGFAPGKREDRQLQSADQLAARLPPHLLALRMIGSGSGDLAALSSPIGSSPASSPERDAASSPVHFSASTAGNTGMTSPTTISNTIPSVSGAGASQTARRMSLLAMTPTTAEGRKEGNKERRGSGGELYGGPPILINPKCSGYFVEPLTWMEPVLSTGAIAGKLVCPNDKCGVKIGNFDWAGMQCGCKEWVTPGFCIHRSKVDEEKELNRETTISSMSRQHTNHPGTPLQSDIPIDTKPLLTTTTLDLLENDGNNRKNPVSIDGNEMRRAVVAVPDVEIGSEGKRIKTFHDVEQPRTVMQDEPIDNDCDAVGQGTEDNSTSPIISTVPLVEEIEEEWWDLKMQWGGKVYDVRVEGNDMVYDFRETIASLTNVPPDSQKLIGLSPSIKGKLNASHDATRFALLNVKKGGKFVLVGTRVDERFLDPVKVEGEGGEGDFDVDYKGGNVGQDPRNLRKVQELVQKYPVTVMNEPRQGKRLLVLDLDYTIVDTKPLLEGSLPPSECARPGLHEFLEQVYPYYDIAIWSQTSWRWLETKLVELDLIGGHRAYKISFVVDRSCMFPVFSQKDGQPYKHEVKPLAYLWASFPQWSAKNSIHIDDLSRNFALNPGEGLKIRAFNSARLPEGSTDRELKYLGLYLVHIATTVHDFTTIYHKDWTRAVKQMRREQRQQQQTSQSPPSPEGNP</sequence>
<feature type="region of interest" description="Disordered" evidence="3">
    <location>
        <begin position="367"/>
        <end position="404"/>
    </location>
</feature>
<feature type="compositionally biased region" description="Low complexity" evidence="3">
    <location>
        <begin position="570"/>
        <end position="580"/>
    </location>
</feature>
<dbReference type="SMART" id="SM00195">
    <property type="entry name" value="DSPc"/>
    <property type="match status" value="1"/>
</dbReference>
<dbReference type="GO" id="GO:0004722">
    <property type="term" value="F:protein serine/threonine phosphatase activity"/>
    <property type="evidence" value="ECO:0007669"/>
    <property type="project" value="TreeGrafter"/>
</dbReference>
<feature type="domain" description="Tyrosine specific protein phosphatases" evidence="5">
    <location>
        <begin position="213"/>
        <end position="270"/>
    </location>
</feature>
<dbReference type="InterPro" id="IPR051658">
    <property type="entry name" value="UBLCP1"/>
</dbReference>
<feature type="region of interest" description="Disordered" evidence="3">
    <location>
        <begin position="437"/>
        <end position="518"/>
    </location>
</feature>
<dbReference type="GeneID" id="91084430"/>
<dbReference type="GO" id="GO:0005634">
    <property type="term" value="C:nucleus"/>
    <property type="evidence" value="ECO:0007669"/>
    <property type="project" value="TreeGrafter"/>
</dbReference>
<dbReference type="InterPro" id="IPR000340">
    <property type="entry name" value="Dual-sp_phosphatase_cat-dom"/>
</dbReference>
<keyword evidence="2" id="KW-0904">Protein phosphatase</keyword>
<dbReference type="RefSeq" id="XP_066065773.1">
    <property type="nucleotide sequence ID" value="XM_066209676.1"/>
</dbReference>
<dbReference type="PROSITE" id="PS00383">
    <property type="entry name" value="TYR_PHOSPHATASE_1"/>
    <property type="match status" value="1"/>
</dbReference>
<dbReference type="FunFam" id="3.40.50.1000:FF:000239">
    <property type="entry name" value="HAD hydrolase, family IIID, variant"/>
    <property type="match status" value="1"/>
</dbReference>
<evidence type="ECO:0000313" key="7">
    <source>
        <dbReference type="EMBL" id="WVN85072.1"/>
    </source>
</evidence>
<feature type="compositionally biased region" description="Polar residues" evidence="3">
    <location>
        <begin position="739"/>
        <end position="756"/>
    </location>
</feature>
<keyword evidence="1 7" id="KW-0378">Hydrolase</keyword>
<dbReference type="CDD" id="cd14498">
    <property type="entry name" value="DSP"/>
    <property type="match status" value="1"/>
</dbReference>
<feature type="region of interest" description="Disordered" evidence="3">
    <location>
        <begin position="739"/>
        <end position="761"/>
    </location>
</feature>
<dbReference type="SUPFAM" id="SSF54236">
    <property type="entry name" value="Ubiquitin-like"/>
    <property type="match status" value="1"/>
</dbReference>
<feature type="region of interest" description="Disordered" evidence="3">
    <location>
        <begin position="1"/>
        <end position="24"/>
    </location>
</feature>
<dbReference type="InterPro" id="IPR020422">
    <property type="entry name" value="TYR_PHOSPHATASE_DUAL_dom"/>
</dbReference>
<dbReference type="InterPro" id="IPR016130">
    <property type="entry name" value="Tyr_Pase_AS"/>
</dbReference>
<dbReference type="PROSITE" id="PS50969">
    <property type="entry name" value="FCP1"/>
    <property type="match status" value="1"/>
</dbReference>
<reference evidence="7" key="2">
    <citation type="journal article" date="2022" name="Elife">
        <title>Obligate sexual reproduction of a homothallic fungus closely related to the Cryptococcus pathogenic species complex.</title>
        <authorList>
            <person name="Passer A.R."/>
            <person name="Clancey S.A."/>
            <person name="Shea T."/>
            <person name="David-Palma M."/>
            <person name="Averette A.F."/>
            <person name="Boekhout T."/>
            <person name="Porcel B.M."/>
            <person name="Nowrousian M."/>
            <person name="Cuomo C.A."/>
            <person name="Sun S."/>
            <person name="Heitman J."/>
            <person name="Coelho M.A."/>
        </authorList>
    </citation>
    <scope>NUCLEOTIDE SEQUENCE</scope>
    <source>
        <strain evidence="7">CBS 7841</strain>
    </source>
</reference>
<feature type="compositionally biased region" description="Basic and acidic residues" evidence="3">
    <location>
        <begin position="638"/>
        <end position="650"/>
    </location>
</feature>
<feature type="region of interest" description="Disordered" evidence="3">
    <location>
        <begin position="570"/>
        <end position="619"/>
    </location>
</feature>
<feature type="compositionally biased region" description="Low complexity" evidence="3">
    <location>
        <begin position="603"/>
        <end position="616"/>
    </location>
</feature>
<proteinExistence type="predicted"/>
<dbReference type="SMART" id="SM00577">
    <property type="entry name" value="CPDc"/>
    <property type="match status" value="1"/>
</dbReference>
<evidence type="ECO:0000259" key="5">
    <source>
        <dbReference type="PROSITE" id="PS50056"/>
    </source>
</evidence>
<dbReference type="Proteomes" id="UP000094043">
    <property type="component" value="Chromosome 1"/>
</dbReference>
<dbReference type="AlphaFoldDB" id="A0AAJ8JML4"/>
<dbReference type="SUPFAM" id="SSF52799">
    <property type="entry name" value="(Phosphotyrosine protein) phosphatases II"/>
    <property type="match status" value="1"/>
</dbReference>
<dbReference type="Pfam" id="PF03031">
    <property type="entry name" value="NIF"/>
    <property type="match status" value="1"/>
</dbReference>
<organism evidence="7 8">
    <name type="scientific">Cryptococcus depauperatus CBS 7841</name>
    <dbReference type="NCBI Taxonomy" id="1295531"/>
    <lineage>
        <taxon>Eukaryota</taxon>
        <taxon>Fungi</taxon>
        <taxon>Dikarya</taxon>
        <taxon>Basidiomycota</taxon>
        <taxon>Agaricomycotina</taxon>
        <taxon>Tremellomycetes</taxon>
        <taxon>Tremellales</taxon>
        <taxon>Cryptococcaceae</taxon>
        <taxon>Cryptococcus</taxon>
    </lineage>
</organism>
<dbReference type="SUPFAM" id="SSF56784">
    <property type="entry name" value="HAD-like"/>
    <property type="match status" value="1"/>
</dbReference>
<evidence type="ECO:0000256" key="1">
    <source>
        <dbReference type="ARBA" id="ARBA00022801"/>
    </source>
</evidence>
<dbReference type="Gene3D" id="3.40.50.1000">
    <property type="entry name" value="HAD superfamily/HAD-like"/>
    <property type="match status" value="1"/>
</dbReference>
<evidence type="ECO:0000256" key="3">
    <source>
        <dbReference type="SAM" id="MobiDB-lite"/>
    </source>
</evidence>
<feature type="domain" description="FCP1 homology" evidence="6">
    <location>
        <begin position="996"/>
        <end position="1164"/>
    </location>
</feature>
<dbReference type="PANTHER" id="PTHR48493:SF1">
    <property type="entry name" value="UBIQUITIN-LIKE DOMAIN-CONTAINING CTD PHOSPHATASE 1"/>
    <property type="match status" value="1"/>
</dbReference>
<feature type="compositionally biased region" description="Polar residues" evidence="3">
    <location>
        <begin position="1"/>
        <end position="16"/>
    </location>
</feature>
<feature type="compositionally biased region" description="Low complexity" evidence="3">
    <location>
        <begin position="501"/>
        <end position="517"/>
    </location>
</feature>
<keyword evidence="8" id="KW-1185">Reference proteome</keyword>
<dbReference type="KEGG" id="cdep:91084430"/>
<accession>A0AAJ8JML4</accession>
<evidence type="ECO:0000256" key="2">
    <source>
        <dbReference type="ARBA" id="ARBA00022912"/>
    </source>
</evidence>
<reference evidence="7" key="3">
    <citation type="submission" date="2024-01" db="EMBL/GenBank/DDBJ databases">
        <authorList>
            <person name="Coelho M.A."/>
            <person name="David-Palma M."/>
            <person name="Shea T."/>
            <person name="Sun S."/>
            <person name="Cuomo C.A."/>
            <person name="Heitman J."/>
        </authorList>
    </citation>
    <scope>NUCLEOTIDE SEQUENCE</scope>
    <source>
        <strain evidence="7">CBS 7841</strain>
    </source>
</reference>
<feature type="compositionally biased region" description="Polar residues" evidence="3">
    <location>
        <begin position="377"/>
        <end position="393"/>
    </location>
</feature>
<dbReference type="InterPro" id="IPR036412">
    <property type="entry name" value="HAD-like_sf"/>
</dbReference>
<dbReference type="GO" id="GO:0090364">
    <property type="term" value="P:regulation of proteasome assembly"/>
    <property type="evidence" value="ECO:0007669"/>
    <property type="project" value="InterPro"/>
</dbReference>
<dbReference type="EMBL" id="CP143784">
    <property type="protein sequence ID" value="WVN85072.1"/>
    <property type="molecule type" value="Genomic_DNA"/>
</dbReference>
<protein>
    <submittedName>
        <fullName evidence="7">HAD hydrolase, family IIID</fullName>
    </submittedName>
</protein>
<dbReference type="InterPro" id="IPR029021">
    <property type="entry name" value="Prot-tyrosine_phosphatase-like"/>
</dbReference>
<feature type="compositionally biased region" description="Polar residues" evidence="3">
    <location>
        <begin position="442"/>
        <end position="476"/>
    </location>
</feature>
<evidence type="ECO:0000313" key="8">
    <source>
        <dbReference type="Proteomes" id="UP000094043"/>
    </source>
</evidence>
<dbReference type="PROSITE" id="PS50054">
    <property type="entry name" value="TYR_PHOSPHATASE_DUAL"/>
    <property type="match status" value="1"/>
</dbReference>
<dbReference type="PROSITE" id="PS50056">
    <property type="entry name" value="TYR_PHOSPHATASE_2"/>
    <property type="match status" value="1"/>
</dbReference>
<evidence type="ECO:0000259" key="6">
    <source>
        <dbReference type="PROSITE" id="PS50969"/>
    </source>
</evidence>
<feature type="region of interest" description="Disordered" evidence="3">
    <location>
        <begin position="1185"/>
        <end position="1207"/>
    </location>
</feature>
<name>A0AAJ8JML4_9TREE</name>
<reference evidence="7" key="1">
    <citation type="submission" date="2016-06" db="EMBL/GenBank/DDBJ databases">
        <authorList>
            <person name="Cuomo C."/>
            <person name="Litvintseva A."/>
            <person name="Heitman J."/>
            <person name="Chen Y."/>
            <person name="Sun S."/>
            <person name="Springer D."/>
            <person name="Dromer F."/>
            <person name="Young S."/>
            <person name="Zeng Q."/>
            <person name="Chapman S."/>
            <person name="Gujja S."/>
            <person name="Saif S."/>
            <person name="Birren B."/>
        </authorList>
    </citation>
    <scope>NUCLEOTIDE SEQUENCE</scope>
    <source>
        <strain evidence="7">CBS 7841</strain>
    </source>
</reference>
<dbReference type="InterPro" id="IPR000387">
    <property type="entry name" value="Tyr_Pase_dom"/>
</dbReference>
<dbReference type="PANTHER" id="PTHR48493">
    <property type="entry name" value="UBIQUITIN-LIKE DOMAIN-CONTAINING CTD PHOSPHATASE 1"/>
    <property type="match status" value="1"/>
</dbReference>
<dbReference type="InterPro" id="IPR004274">
    <property type="entry name" value="FCP1_dom"/>
</dbReference>
<feature type="domain" description="Tyrosine-protein phosphatase" evidence="4">
    <location>
        <begin position="121"/>
        <end position="291"/>
    </location>
</feature>
<dbReference type="InterPro" id="IPR029071">
    <property type="entry name" value="Ubiquitin-like_domsf"/>
</dbReference>
<dbReference type="Pfam" id="PF00782">
    <property type="entry name" value="DSPc"/>
    <property type="match status" value="1"/>
</dbReference>
<dbReference type="InterPro" id="IPR023214">
    <property type="entry name" value="HAD_sf"/>
</dbReference>
<dbReference type="Gene3D" id="3.90.190.10">
    <property type="entry name" value="Protein tyrosine phosphatase superfamily"/>
    <property type="match status" value="1"/>
</dbReference>
<evidence type="ECO:0000259" key="4">
    <source>
        <dbReference type="PROSITE" id="PS50054"/>
    </source>
</evidence>
<feature type="compositionally biased region" description="Polar residues" evidence="3">
    <location>
        <begin position="593"/>
        <end position="602"/>
    </location>
</feature>